<feature type="transmembrane region" description="Helical" evidence="1">
    <location>
        <begin position="52"/>
        <end position="70"/>
    </location>
</feature>
<dbReference type="OrthoDB" id="9886971at2"/>
<proteinExistence type="predicted"/>
<protein>
    <submittedName>
        <fullName evidence="2">Uncharacterized protein</fullName>
    </submittedName>
</protein>
<keyword evidence="1" id="KW-1133">Transmembrane helix</keyword>
<feature type="transmembrane region" description="Helical" evidence="1">
    <location>
        <begin position="12"/>
        <end position="32"/>
    </location>
</feature>
<evidence type="ECO:0000256" key="1">
    <source>
        <dbReference type="SAM" id="Phobius"/>
    </source>
</evidence>
<dbReference type="Proteomes" id="UP000320580">
    <property type="component" value="Chromosome"/>
</dbReference>
<evidence type="ECO:0000313" key="2">
    <source>
        <dbReference type="EMBL" id="QDY77945.1"/>
    </source>
</evidence>
<dbReference type="EMBL" id="CP042266">
    <property type="protein sequence ID" value="QDY77945.1"/>
    <property type="molecule type" value="Genomic_DNA"/>
</dbReference>
<keyword evidence="1" id="KW-0812">Transmembrane</keyword>
<keyword evidence="1" id="KW-0472">Membrane</keyword>
<gene>
    <name evidence="2" type="ORF">FQU76_17155</name>
</gene>
<dbReference type="RefSeq" id="WP_146481267.1">
    <property type="nucleotide sequence ID" value="NZ_CP042266.1"/>
</dbReference>
<dbReference type="KEGG" id="sqz:FQU76_17155"/>
<sequence length="71" mass="7184">MSESLIDLARSGSGFAVAGLTVCALLFMAVAALRLSNAGRTEPSDEAGSLRLAVYGGLLAVLSLGLFVTVI</sequence>
<organism evidence="2 3">
    <name type="scientific">Streptomyces qinzhouensis</name>
    <dbReference type="NCBI Taxonomy" id="2599401"/>
    <lineage>
        <taxon>Bacteria</taxon>
        <taxon>Bacillati</taxon>
        <taxon>Actinomycetota</taxon>
        <taxon>Actinomycetes</taxon>
        <taxon>Kitasatosporales</taxon>
        <taxon>Streptomycetaceae</taxon>
        <taxon>Streptomyces</taxon>
    </lineage>
</organism>
<reference evidence="2 3" key="1">
    <citation type="submission" date="2019-07" db="EMBL/GenBank/DDBJ databases">
        <authorList>
            <person name="Zhu P."/>
        </authorList>
    </citation>
    <scope>NUCLEOTIDE SEQUENCE [LARGE SCALE GENOMIC DNA]</scope>
    <source>
        <strain evidence="2 3">SSL-25</strain>
    </source>
</reference>
<keyword evidence="3" id="KW-1185">Reference proteome</keyword>
<accession>A0A5B8J7Z6</accession>
<name>A0A5B8J7Z6_9ACTN</name>
<evidence type="ECO:0000313" key="3">
    <source>
        <dbReference type="Proteomes" id="UP000320580"/>
    </source>
</evidence>
<dbReference type="AlphaFoldDB" id="A0A5B8J7Z6"/>